<dbReference type="InterPro" id="IPR027417">
    <property type="entry name" value="P-loop_NTPase"/>
</dbReference>
<dbReference type="Pfam" id="PF13560">
    <property type="entry name" value="HTH_31"/>
    <property type="match status" value="1"/>
</dbReference>
<dbReference type="InterPro" id="IPR001387">
    <property type="entry name" value="Cro/C1-type_HTH"/>
</dbReference>
<dbReference type="Gene3D" id="1.10.260.40">
    <property type="entry name" value="lambda repressor-like DNA-binding domains"/>
    <property type="match status" value="1"/>
</dbReference>
<dbReference type="Gene3D" id="3.40.50.300">
    <property type="entry name" value="P-loop containing nucleotide triphosphate hydrolases"/>
    <property type="match status" value="1"/>
</dbReference>
<dbReference type="FunFam" id="3.40.50.300:FF:000285">
    <property type="entry name" value="Sporulation initiation inhibitor Soj"/>
    <property type="match status" value="1"/>
</dbReference>
<protein>
    <recommendedName>
        <fullName evidence="2">Chromosome partitioning protein ParA</fullName>
    </recommendedName>
</protein>
<keyword evidence="4" id="KW-0614">Plasmid</keyword>
<sequence length="322" mass="34548">MAGEALKAFRKRKGLTQEGCARHLNEALARSYDKARISRWESGKEPVPDAVLRLIGGGGQPGRARIIACSNQKGGVGKSATSVNLAASFARLGFRVLLVDADPQASATAMVGCDIIELEDKGATLHAVLVDDRPVRDTIIKLRTFDVLPSGLALAEFDSAAGLVGRETRLKAALAELLGDYDFILIDTPPNLGSMTINALNAADHVLIPVATRPVDLLGIPLLLKTIGRVRRFTNHELTVLGVLPTMYAERQTVDREVLADLRARFTGDSDLGRVFEPIRMSTGINQAAYNNVIAVEALPADHPVQAYFHLAREIAGEAAEG</sequence>
<proteinExistence type="predicted"/>
<evidence type="ECO:0000313" key="5">
    <source>
        <dbReference type="Proteomes" id="UP000234752"/>
    </source>
</evidence>
<name>A0A2K9NND3_9PROT</name>
<dbReference type="PANTHER" id="PTHR13696">
    <property type="entry name" value="P-LOOP CONTAINING NUCLEOSIDE TRIPHOSPHATE HYDROLASE"/>
    <property type="match status" value="1"/>
</dbReference>
<dbReference type="SUPFAM" id="SSF52540">
    <property type="entry name" value="P-loop containing nucleoside triphosphate hydrolases"/>
    <property type="match status" value="1"/>
</dbReference>
<accession>A0A2K9NND3</accession>
<comment type="function">
    <text evidence="1">Involved in chromosome partition. Localize to both poles of the predivisional cell following completion of DNA replication.</text>
</comment>
<organism evidence="4 5">
    <name type="scientific">Niveispirillum cyanobacteriorum</name>
    <dbReference type="NCBI Taxonomy" id="1612173"/>
    <lineage>
        <taxon>Bacteria</taxon>
        <taxon>Pseudomonadati</taxon>
        <taxon>Pseudomonadota</taxon>
        <taxon>Alphaproteobacteria</taxon>
        <taxon>Rhodospirillales</taxon>
        <taxon>Azospirillaceae</taxon>
        <taxon>Niveispirillum</taxon>
    </lineage>
</organism>
<dbReference type="CDD" id="cd02042">
    <property type="entry name" value="ParAB_family"/>
    <property type="match status" value="1"/>
</dbReference>
<reference evidence="4 5" key="1">
    <citation type="submission" date="2017-12" db="EMBL/GenBank/DDBJ databases">
        <title>Genomes of bacteria within cyanobacterial aggregates.</title>
        <authorList>
            <person name="Cai H."/>
        </authorList>
    </citation>
    <scope>NUCLEOTIDE SEQUENCE [LARGE SCALE GENOMIC DNA]</scope>
    <source>
        <strain evidence="4 5">TH16</strain>
        <plasmid evidence="4 5">unnamed2</plasmid>
    </source>
</reference>
<dbReference type="Proteomes" id="UP000234752">
    <property type="component" value="Plasmid unnamed2"/>
</dbReference>
<dbReference type="GO" id="GO:0003677">
    <property type="term" value="F:DNA binding"/>
    <property type="evidence" value="ECO:0007669"/>
    <property type="project" value="InterPro"/>
</dbReference>
<evidence type="ECO:0000313" key="4">
    <source>
        <dbReference type="EMBL" id="AUN33855.1"/>
    </source>
</evidence>
<evidence type="ECO:0000259" key="3">
    <source>
        <dbReference type="Pfam" id="PF13614"/>
    </source>
</evidence>
<dbReference type="CDD" id="cd00093">
    <property type="entry name" value="HTH_XRE"/>
    <property type="match status" value="1"/>
</dbReference>
<dbReference type="KEGG" id="ncb:C0V82_25970"/>
<keyword evidence="5" id="KW-1185">Reference proteome</keyword>
<dbReference type="InterPro" id="IPR050678">
    <property type="entry name" value="DNA_Partitioning_ATPase"/>
</dbReference>
<dbReference type="EMBL" id="CP025614">
    <property type="protein sequence ID" value="AUN33855.1"/>
    <property type="molecule type" value="Genomic_DNA"/>
</dbReference>
<feature type="domain" description="AAA" evidence="3">
    <location>
        <begin position="65"/>
        <end position="239"/>
    </location>
</feature>
<evidence type="ECO:0000256" key="2">
    <source>
        <dbReference type="ARBA" id="ARBA00074747"/>
    </source>
</evidence>
<dbReference type="InterPro" id="IPR010982">
    <property type="entry name" value="Lambda_DNA-bd_dom_sf"/>
</dbReference>
<dbReference type="SUPFAM" id="SSF47413">
    <property type="entry name" value="lambda repressor-like DNA-binding domains"/>
    <property type="match status" value="1"/>
</dbReference>
<dbReference type="PANTHER" id="PTHR13696:SF52">
    <property type="entry name" value="PARA FAMILY PROTEIN CT_582"/>
    <property type="match status" value="1"/>
</dbReference>
<evidence type="ECO:0000256" key="1">
    <source>
        <dbReference type="ARBA" id="ARBA00057242"/>
    </source>
</evidence>
<dbReference type="InterPro" id="IPR025669">
    <property type="entry name" value="AAA_dom"/>
</dbReference>
<gene>
    <name evidence="4" type="ORF">C0V82_25970</name>
</gene>
<geneLocation type="plasmid" evidence="4 5">
    <name>unnamed2</name>
</geneLocation>
<dbReference type="Pfam" id="PF13614">
    <property type="entry name" value="AAA_31"/>
    <property type="match status" value="1"/>
</dbReference>
<dbReference type="AlphaFoldDB" id="A0A2K9NND3"/>